<evidence type="ECO:0000259" key="8">
    <source>
        <dbReference type="Pfam" id="PF18052"/>
    </source>
</evidence>
<keyword evidence="5" id="KW-0611">Plant defense</keyword>
<keyword evidence="12" id="KW-1185">Reference proteome</keyword>
<evidence type="ECO:0000256" key="6">
    <source>
        <dbReference type="ARBA" id="ARBA00022840"/>
    </source>
</evidence>
<name>A0AAV8GVI8_9POAL</name>
<feature type="domain" description="NB-ARC" evidence="7">
    <location>
        <begin position="167"/>
        <end position="338"/>
    </location>
</feature>
<dbReference type="InterPro" id="IPR056789">
    <property type="entry name" value="LRR_R13L1-DRL21"/>
</dbReference>
<dbReference type="Gene3D" id="1.10.10.10">
    <property type="entry name" value="Winged helix-like DNA-binding domain superfamily/Winged helix DNA-binding domain"/>
    <property type="match status" value="1"/>
</dbReference>
<evidence type="ECO:0000259" key="7">
    <source>
        <dbReference type="Pfam" id="PF00931"/>
    </source>
</evidence>
<gene>
    <name evidence="11" type="ORF">LUZ62_020457</name>
</gene>
<dbReference type="Pfam" id="PF18052">
    <property type="entry name" value="Rx_N"/>
    <property type="match status" value="1"/>
</dbReference>
<dbReference type="GO" id="GO:0009626">
    <property type="term" value="P:plant-type hypersensitive response"/>
    <property type="evidence" value="ECO:0007669"/>
    <property type="project" value="UniProtKB-ARBA"/>
</dbReference>
<dbReference type="Gene3D" id="1.20.5.4130">
    <property type="match status" value="1"/>
</dbReference>
<dbReference type="EMBL" id="JAMFTS010000001">
    <property type="protein sequence ID" value="KAJ4807891.1"/>
    <property type="molecule type" value="Genomic_DNA"/>
</dbReference>
<dbReference type="Gene3D" id="3.80.10.10">
    <property type="entry name" value="Ribonuclease Inhibitor"/>
    <property type="match status" value="1"/>
</dbReference>
<evidence type="ECO:0000256" key="3">
    <source>
        <dbReference type="ARBA" id="ARBA00022737"/>
    </source>
</evidence>
<dbReference type="PANTHER" id="PTHR36766:SF40">
    <property type="entry name" value="DISEASE RESISTANCE PROTEIN RGA3"/>
    <property type="match status" value="1"/>
</dbReference>
<keyword evidence="6" id="KW-0067">ATP-binding</keyword>
<evidence type="ECO:0000259" key="9">
    <source>
        <dbReference type="Pfam" id="PF23559"/>
    </source>
</evidence>
<dbReference type="PANTHER" id="PTHR36766">
    <property type="entry name" value="PLANT BROAD-SPECTRUM MILDEW RESISTANCE PROTEIN RPW8"/>
    <property type="match status" value="1"/>
</dbReference>
<dbReference type="InterPro" id="IPR032675">
    <property type="entry name" value="LRR_dom_sf"/>
</dbReference>
<dbReference type="GO" id="GO:0005524">
    <property type="term" value="F:ATP binding"/>
    <property type="evidence" value="ECO:0007669"/>
    <property type="project" value="UniProtKB-KW"/>
</dbReference>
<dbReference type="InterPro" id="IPR042197">
    <property type="entry name" value="Apaf_helical"/>
</dbReference>
<evidence type="ECO:0000256" key="2">
    <source>
        <dbReference type="ARBA" id="ARBA00022614"/>
    </source>
</evidence>
<dbReference type="InterPro" id="IPR036388">
    <property type="entry name" value="WH-like_DNA-bd_sf"/>
</dbReference>
<dbReference type="Pfam" id="PF23559">
    <property type="entry name" value="WHD_DRP"/>
    <property type="match status" value="1"/>
</dbReference>
<dbReference type="SUPFAM" id="SSF52058">
    <property type="entry name" value="L domain-like"/>
    <property type="match status" value="1"/>
</dbReference>
<keyword evidence="3" id="KW-0677">Repeat</keyword>
<dbReference type="Pfam" id="PF00931">
    <property type="entry name" value="NB-ARC"/>
    <property type="match status" value="1"/>
</dbReference>
<protein>
    <submittedName>
        <fullName evidence="11">NBS-LRR-like resistance protein</fullName>
    </submittedName>
</protein>
<feature type="domain" description="Disease resistance N-terminal" evidence="8">
    <location>
        <begin position="12"/>
        <end position="93"/>
    </location>
</feature>
<dbReference type="InterPro" id="IPR058922">
    <property type="entry name" value="WHD_DRP"/>
</dbReference>
<reference evidence="11" key="1">
    <citation type="submission" date="2022-08" db="EMBL/GenBank/DDBJ databases">
        <authorList>
            <person name="Marques A."/>
        </authorList>
    </citation>
    <scope>NUCLEOTIDE SEQUENCE</scope>
    <source>
        <strain evidence="11">RhyPub2mFocal</strain>
        <tissue evidence="11">Leaves</tissue>
    </source>
</reference>
<keyword evidence="4" id="KW-0547">Nucleotide-binding</keyword>
<dbReference type="PRINTS" id="PR00364">
    <property type="entry name" value="DISEASERSIST"/>
</dbReference>
<dbReference type="Pfam" id="PF25019">
    <property type="entry name" value="LRR_R13L1-DRL21"/>
    <property type="match status" value="1"/>
</dbReference>
<dbReference type="FunFam" id="3.40.50.300:FF:001091">
    <property type="entry name" value="Probable disease resistance protein At1g61300"/>
    <property type="match status" value="1"/>
</dbReference>
<evidence type="ECO:0000256" key="4">
    <source>
        <dbReference type="ARBA" id="ARBA00022741"/>
    </source>
</evidence>
<dbReference type="GO" id="GO:0043531">
    <property type="term" value="F:ADP binding"/>
    <property type="evidence" value="ECO:0007669"/>
    <property type="project" value="InterPro"/>
</dbReference>
<accession>A0AAV8GVI8</accession>
<evidence type="ECO:0000313" key="12">
    <source>
        <dbReference type="Proteomes" id="UP001140206"/>
    </source>
</evidence>
<dbReference type="FunFam" id="1.10.10.10:FF:000322">
    <property type="entry name" value="Probable disease resistance protein At1g63360"/>
    <property type="match status" value="1"/>
</dbReference>
<evidence type="ECO:0000259" key="10">
    <source>
        <dbReference type="Pfam" id="PF25019"/>
    </source>
</evidence>
<feature type="domain" description="Disease resistance protein winged helix" evidence="9">
    <location>
        <begin position="424"/>
        <end position="506"/>
    </location>
</feature>
<evidence type="ECO:0000256" key="1">
    <source>
        <dbReference type="ARBA" id="ARBA00008894"/>
    </source>
</evidence>
<comment type="similarity">
    <text evidence="1">Belongs to the disease resistance NB-LRR family.</text>
</comment>
<dbReference type="GO" id="GO:0002758">
    <property type="term" value="P:innate immune response-activating signaling pathway"/>
    <property type="evidence" value="ECO:0007669"/>
    <property type="project" value="UniProtKB-ARBA"/>
</dbReference>
<feature type="domain" description="R13L1/DRL21-like LRR repeat region" evidence="10">
    <location>
        <begin position="688"/>
        <end position="826"/>
    </location>
</feature>
<evidence type="ECO:0000256" key="5">
    <source>
        <dbReference type="ARBA" id="ARBA00022821"/>
    </source>
</evidence>
<dbReference type="InterPro" id="IPR027417">
    <property type="entry name" value="P-loop_NTPase"/>
</dbReference>
<dbReference type="SUPFAM" id="SSF52540">
    <property type="entry name" value="P-loop containing nucleoside triphosphate hydrolases"/>
    <property type="match status" value="1"/>
</dbReference>
<organism evidence="11 12">
    <name type="scientific">Rhynchospora pubera</name>
    <dbReference type="NCBI Taxonomy" id="906938"/>
    <lineage>
        <taxon>Eukaryota</taxon>
        <taxon>Viridiplantae</taxon>
        <taxon>Streptophyta</taxon>
        <taxon>Embryophyta</taxon>
        <taxon>Tracheophyta</taxon>
        <taxon>Spermatophyta</taxon>
        <taxon>Magnoliopsida</taxon>
        <taxon>Liliopsida</taxon>
        <taxon>Poales</taxon>
        <taxon>Cyperaceae</taxon>
        <taxon>Cyperoideae</taxon>
        <taxon>Rhynchosporeae</taxon>
        <taxon>Rhynchospora</taxon>
    </lineage>
</organism>
<proteinExistence type="inferred from homology"/>
<sequence length="940" mass="108201">MADLLVSALIPIVLKKAEDSLVQRLGEMWHINDQRERLHDMLLQIQAVVPHIEQGNSIRPIKLWLEKLKSAAYDADDLLDEFCYEVLRQDAVSRGQNVVNASGFFRLENPTQFRYKMSAKLKKLVDTFDGLVYQMNIFSLVEAQHVQNAFRYETCSYVDGSEVVGRDEDKENIMRLLLEESNNEDLKVVPVVGMGGVGKTTLVQLVYNDRIVRQYFNFLLWIHVSEDFNINRILVSIIQEVTGWDNNVPTNNMEQICRSLHEVLQGKRYLLVLDDVWNENIDEWERLRDLLNISYRSAVIVTTRSGRIASIMGTVASYNLGCLGENDSCNLFHQRAFVMGVIQNEELVEIGKKMVQNFGGLPLAISTLGRLMINEQNMHEWLVALKDSRIWETSLFTDYLFPVLRRSYDQLPPYMKQCFAFCAVFPKGYEMDKEKLIQYWMANGFIPSDGPGSLGMKGNHIFNELVCRSFFHDVKQVCPITYPYRKEDGHRSETKCKLHDLMYYLAQSIMGEECRSSLVLPEQLYHPVFTIRHTFTENIPLDINDTMAYFPSIRSLISVPRYGYGSVHDIGFFKSNYLRILDLDVNSIVGTRITPEKMKYLRYLEISGANTASFPEAISTLYLLQTLRLPECWNLAKLPEGMKYMSSLRHLHIENCYNLKGMPPGLGFLNYLEILTTYIIGPGPGNSIAELKNLNLHGKLHLYNLRKVRYVVDAWEAKLLEKHDLDELALCWGMPDLYRSANFVVEEYNDQEVMHRDPHEVLVALEPCNNLKVLQVTQYMGDEFPFWVREYAKLENLIELYIIDCRKCTKLPPVEKLPFIQILDLKFLYNVRHLCNSDFKSEESDKDARVAFQSLKSLLLSGMSNLCSWCEGEVGNETSLIFPELRRLNIINCPMLTALPIVPLIENLSIKGNVTLSCFATKLSTKTPLSNPNHVSRDTV</sequence>
<dbReference type="InterPro" id="IPR002182">
    <property type="entry name" value="NB-ARC"/>
</dbReference>
<dbReference type="Proteomes" id="UP001140206">
    <property type="component" value="Chromosome 1"/>
</dbReference>
<dbReference type="GO" id="GO:0042742">
    <property type="term" value="P:defense response to bacterium"/>
    <property type="evidence" value="ECO:0007669"/>
    <property type="project" value="UniProtKB-ARBA"/>
</dbReference>
<dbReference type="AlphaFoldDB" id="A0AAV8GVI8"/>
<dbReference type="Gene3D" id="1.10.8.430">
    <property type="entry name" value="Helical domain of apoptotic protease-activating factors"/>
    <property type="match status" value="1"/>
</dbReference>
<keyword evidence="2" id="KW-0433">Leucine-rich repeat</keyword>
<dbReference type="Gene3D" id="3.40.50.300">
    <property type="entry name" value="P-loop containing nucleotide triphosphate hydrolases"/>
    <property type="match status" value="1"/>
</dbReference>
<evidence type="ECO:0000313" key="11">
    <source>
        <dbReference type="EMBL" id="KAJ4807891.1"/>
    </source>
</evidence>
<comment type="caution">
    <text evidence="11">The sequence shown here is derived from an EMBL/GenBank/DDBJ whole genome shotgun (WGS) entry which is preliminary data.</text>
</comment>
<dbReference type="InterPro" id="IPR041118">
    <property type="entry name" value="Rx_N"/>
</dbReference>